<feature type="domain" description="Flagellar hook-associated protein 2 C-terminal" evidence="7">
    <location>
        <begin position="247"/>
        <end position="457"/>
    </location>
</feature>
<dbReference type="GO" id="GO:0009421">
    <property type="term" value="C:bacterial-type flagellum filament cap"/>
    <property type="evidence" value="ECO:0007669"/>
    <property type="project" value="InterPro"/>
</dbReference>
<dbReference type="GO" id="GO:0005576">
    <property type="term" value="C:extracellular region"/>
    <property type="evidence" value="ECO:0007669"/>
    <property type="project" value="UniProtKB-SubCell"/>
</dbReference>
<evidence type="ECO:0000313" key="8">
    <source>
        <dbReference type="EMBL" id="NKE73118.1"/>
    </source>
</evidence>
<dbReference type="InterPro" id="IPR040026">
    <property type="entry name" value="FliD"/>
</dbReference>
<comment type="similarity">
    <text evidence="1 5">Belongs to the FliD family.</text>
</comment>
<evidence type="ECO:0000256" key="4">
    <source>
        <dbReference type="ARBA" id="ARBA00023143"/>
    </source>
</evidence>
<keyword evidence="5" id="KW-0964">Secreted</keyword>
<keyword evidence="3" id="KW-0175">Coiled coil</keyword>
<reference evidence="8 9" key="1">
    <citation type="journal article" date="2020" name="Nature">
        <title>Bacterial chemolithoautotrophy via manganese oxidation.</title>
        <authorList>
            <person name="Yu H."/>
            <person name="Leadbetter J.R."/>
        </authorList>
    </citation>
    <scope>NUCLEOTIDE SEQUENCE [LARGE SCALE GENOMIC DNA]</scope>
    <source>
        <strain evidence="8 9">Mn-1</strain>
    </source>
</reference>
<keyword evidence="4 5" id="KW-0975">Bacterial flagellum</keyword>
<dbReference type="EMBL" id="VTOW01000005">
    <property type="protein sequence ID" value="NKE73118.1"/>
    <property type="molecule type" value="Genomic_DNA"/>
</dbReference>
<proteinExistence type="inferred from homology"/>
<comment type="subunit">
    <text evidence="2 5">Homopentamer.</text>
</comment>
<keyword evidence="9" id="KW-1185">Reference proteome</keyword>
<feature type="domain" description="Flagellar hook-associated protein 2 N-terminal" evidence="6">
    <location>
        <begin position="14"/>
        <end position="109"/>
    </location>
</feature>
<dbReference type="PANTHER" id="PTHR30288">
    <property type="entry name" value="FLAGELLAR CAP/ASSEMBLY PROTEIN FLID"/>
    <property type="match status" value="1"/>
</dbReference>
<dbReference type="Proteomes" id="UP000534783">
    <property type="component" value="Unassembled WGS sequence"/>
</dbReference>
<sequence>MATNPISGLLTNITGIDTTTIISQLMIVERQPLQSLTNRKADFESKITAYGNLSSTLSKLKTSLSSLKSASIEGMTASSSDSAVFTATADTSASEGTYNIRVSNLATKQSVYSETFLSDGSEVADLSSVATQKLRIQVGSTTAVEVTVDATNNTLNGVRDAINDAEAGVTASVVNDGTGYRLILSSNTTGASNRIVIQADEDNDGVYSEAGAESDTTGLSKLALNATYDAAGAVTGGITNMTQSQAAVDASLLVDGLTITRSANTITDIFTGVTLNLLNDSDGNTLTLTVSKDTQKIKDNVNTFVGAYNAVMGLARSLSKSTPGKSVLLAGDSTANGIINRLNSAITSLYAGKSPASLGLSHDSQGALSLDAEILDAAIEADRQGVIDTFDGMAEALEETVTDFINVQIPARNDGLSLSSKGVQRNIDNLTFRLQTIEATYRRQFSALEQTISQLQASGNFLSQRLAAITNGSDSSGG</sequence>
<comment type="subcellular location">
    <subcellularLocation>
        <location evidence="5">Secreted</location>
    </subcellularLocation>
    <subcellularLocation>
        <location evidence="5">Bacterial flagellum</location>
    </subcellularLocation>
</comment>
<dbReference type="InterPro" id="IPR003481">
    <property type="entry name" value="FliD_N"/>
</dbReference>
<dbReference type="InterPro" id="IPR010809">
    <property type="entry name" value="FliD_C"/>
</dbReference>
<comment type="function">
    <text evidence="5">Required for morphogenesis and for the elongation of the flagellar filament by facilitating polymerization of the flagellin monomers at the tip of growing filament. Forms a capping structure, which prevents flagellin subunits (transported through the central channel of the flagellum) from leaking out without polymerization at the distal end.</text>
</comment>
<name>A0A7X6ICW5_9BACT</name>
<evidence type="ECO:0000256" key="2">
    <source>
        <dbReference type="ARBA" id="ARBA00011255"/>
    </source>
</evidence>
<dbReference type="RefSeq" id="WP_168063061.1">
    <property type="nucleotide sequence ID" value="NZ_VTOW01000005.1"/>
</dbReference>
<dbReference type="Pfam" id="PF07195">
    <property type="entry name" value="FliD_C"/>
    <property type="match status" value="1"/>
</dbReference>
<dbReference type="PANTHER" id="PTHR30288:SF0">
    <property type="entry name" value="FLAGELLAR HOOK-ASSOCIATED PROTEIN 2"/>
    <property type="match status" value="1"/>
</dbReference>
<evidence type="ECO:0000256" key="1">
    <source>
        <dbReference type="ARBA" id="ARBA00009764"/>
    </source>
</evidence>
<dbReference type="AlphaFoldDB" id="A0A7X6ICW5"/>
<evidence type="ECO:0000256" key="3">
    <source>
        <dbReference type="ARBA" id="ARBA00023054"/>
    </source>
</evidence>
<keyword evidence="8" id="KW-0966">Cell projection</keyword>
<gene>
    <name evidence="8" type="primary">fliD</name>
    <name evidence="8" type="ORF">MNODULE_20390</name>
</gene>
<keyword evidence="8" id="KW-0969">Cilium</keyword>
<dbReference type="GO" id="GO:0071973">
    <property type="term" value="P:bacterial-type flagellum-dependent cell motility"/>
    <property type="evidence" value="ECO:0007669"/>
    <property type="project" value="TreeGrafter"/>
</dbReference>
<organism evidence="8 9">
    <name type="scientific">Candidatus Manganitrophus noduliformans</name>
    <dbReference type="NCBI Taxonomy" id="2606439"/>
    <lineage>
        <taxon>Bacteria</taxon>
        <taxon>Pseudomonadati</taxon>
        <taxon>Nitrospirota</taxon>
        <taxon>Nitrospiria</taxon>
        <taxon>Candidatus Troglogloeales</taxon>
        <taxon>Candidatus Manganitrophaceae</taxon>
        <taxon>Candidatus Manganitrophus</taxon>
    </lineage>
</organism>
<evidence type="ECO:0000259" key="7">
    <source>
        <dbReference type="Pfam" id="PF07195"/>
    </source>
</evidence>
<protein>
    <recommendedName>
        <fullName evidence="5">Flagellar hook-associated protein 2</fullName>
        <shortName evidence="5">HAP2</shortName>
    </recommendedName>
    <alternativeName>
        <fullName evidence="5">Flagellar cap protein</fullName>
    </alternativeName>
</protein>
<evidence type="ECO:0000313" key="9">
    <source>
        <dbReference type="Proteomes" id="UP000534783"/>
    </source>
</evidence>
<dbReference type="Pfam" id="PF02465">
    <property type="entry name" value="FliD_N"/>
    <property type="match status" value="1"/>
</dbReference>
<comment type="caution">
    <text evidence="8">The sequence shown here is derived from an EMBL/GenBank/DDBJ whole genome shotgun (WGS) entry which is preliminary data.</text>
</comment>
<keyword evidence="8" id="KW-0282">Flagellum</keyword>
<evidence type="ECO:0000259" key="6">
    <source>
        <dbReference type="Pfam" id="PF02465"/>
    </source>
</evidence>
<dbReference type="GO" id="GO:0007155">
    <property type="term" value="P:cell adhesion"/>
    <property type="evidence" value="ECO:0007669"/>
    <property type="project" value="InterPro"/>
</dbReference>
<accession>A0A7X6ICW5</accession>
<dbReference type="GO" id="GO:0009424">
    <property type="term" value="C:bacterial-type flagellum hook"/>
    <property type="evidence" value="ECO:0007669"/>
    <property type="project" value="UniProtKB-UniRule"/>
</dbReference>
<evidence type="ECO:0000256" key="5">
    <source>
        <dbReference type="RuleBase" id="RU362066"/>
    </source>
</evidence>